<dbReference type="InterPro" id="IPR013094">
    <property type="entry name" value="AB_hydrolase_3"/>
</dbReference>
<dbReference type="RefSeq" id="WP_120182486.1">
    <property type="nucleotide sequence ID" value="NZ_MBTA01000026.1"/>
</dbReference>
<dbReference type="PANTHER" id="PTHR48081">
    <property type="entry name" value="AB HYDROLASE SUPERFAMILY PROTEIN C4A8.06C"/>
    <property type="match status" value="1"/>
</dbReference>
<evidence type="ECO:0000256" key="2">
    <source>
        <dbReference type="SAM" id="SignalP"/>
    </source>
</evidence>
<dbReference type="InterPro" id="IPR050300">
    <property type="entry name" value="GDXG_lipolytic_enzyme"/>
</dbReference>
<dbReference type="EMBL" id="MBTA01000026">
    <property type="protein sequence ID" value="RKD14480.1"/>
    <property type="molecule type" value="Genomic_DNA"/>
</dbReference>
<evidence type="ECO:0000259" key="3">
    <source>
        <dbReference type="Pfam" id="PF07859"/>
    </source>
</evidence>
<dbReference type="GO" id="GO:0016787">
    <property type="term" value="F:hydrolase activity"/>
    <property type="evidence" value="ECO:0007669"/>
    <property type="project" value="UniProtKB-KW"/>
</dbReference>
<reference evidence="4 5" key="1">
    <citation type="submission" date="2016-07" db="EMBL/GenBank/DDBJ databases">
        <title>Genome of Pelobium manganitolerans.</title>
        <authorList>
            <person name="Wu S."/>
            <person name="Wang G."/>
        </authorList>
    </citation>
    <scope>NUCLEOTIDE SEQUENCE [LARGE SCALE GENOMIC DNA]</scope>
    <source>
        <strain evidence="4 5">YS-25</strain>
    </source>
</reference>
<dbReference type="Pfam" id="PF07859">
    <property type="entry name" value="Abhydrolase_3"/>
    <property type="match status" value="1"/>
</dbReference>
<sequence>MQFTLKNALCVAIFSCICLFSKAQEAYFEVKLWEQGLPNTNGSDFGGYGPDEVNYKPTMRVFLPQKPIANGKAIVCFPGGGYAQTNPERYGETWAPFYNKLGIAFIVLHYRMPKGKSAVTISDAIEAYKQTKLHAKEWGINPDKIGIQGVSAGGHLASTLATHYQEKLNIPFQILIYPVITLQDPYTHKGSRDNFIGKMPEPKLPSTKASRQAYLQAKEKYNRLKNYYSNELQVTARTPRAFIAVSDDDRLAMNSILYYAALNKNKVPAVLHSYPFGGHGWHINTKDDKFAFAGLVEAELKAWLESF</sequence>
<name>A0A419S492_9SPHI</name>
<dbReference type="AlphaFoldDB" id="A0A419S492"/>
<dbReference type="PANTHER" id="PTHR48081:SF6">
    <property type="entry name" value="PEPTIDASE S9 PROLYL OLIGOPEPTIDASE CATALYTIC DOMAIN-CONTAINING PROTEIN"/>
    <property type="match status" value="1"/>
</dbReference>
<proteinExistence type="predicted"/>
<comment type="caution">
    <text evidence="4">The sequence shown here is derived from an EMBL/GenBank/DDBJ whole genome shotgun (WGS) entry which is preliminary data.</text>
</comment>
<keyword evidence="1" id="KW-0378">Hydrolase</keyword>
<accession>A0A419S492</accession>
<evidence type="ECO:0000313" key="4">
    <source>
        <dbReference type="EMBL" id="RKD14480.1"/>
    </source>
</evidence>
<protein>
    <recommendedName>
        <fullName evidence="3">Alpha/beta hydrolase fold-3 domain-containing protein</fullName>
    </recommendedName>
</protein>
<feature type="domain" description="Alpha/beta hydrolase fold-3" evidence="3">
    <location>
        <begin position="74"/>
        <end position="282"/>
    </location>
</feature>
<keyword evidence="5" id="KW-1185">Reference proteome</keyword>
<gene>
    <name evidence="4" type="ORF">BCY91_08395</name>
</gene>
<dbReference type="Proteomes" id="UP000283433">
    <property type="component" value="Unassembled WGS sequence"/>
</dbReference>
<dbReference type="Gene3D" id="3.40.50.1820">
    <property type="entry name" value="alpha/beta hydrolase"/>
    <property type="match status" value="1"/>
</dbReference>
<feature type="chain" id="PRO_5019010940" description="Alpha/beta hydrolase fold-3 domain-containing protein" evidence="2">
    <location>
        <begin position="24"/>
        <end position="307"/>
    </location>
</feature>
<evidence type="ECO:0000256" key="1">
    <source>
        <dbReference type="ARBA" id="ARBA00022801"/>
    </source>
</evidence>
<organism evidence="4 5">
    <name type="scientific">Pelobium manganitolerans</name>
    <dbReference type="NCBI Taxonomy" id="1842495"/>
    <lineage>
        <taxon>Bacteria</taxon>
        <taxon>Pseudomonadati</taxon>
        <taxon>Bacteroidota</taxon>
        <taxon>Sphingobacteriia</taxon>
        <taxon>Sphingobacteriales</taxon>
        <taxon>Sphingobacteriaceae</taxon>
        <taxon>Pelobium</taxon>
    </lineage>
</organism>
<dbReference type="OrthoDB" id="9796689at2"/>
<feature type="signal peptide" evidence="2">
    <location>
        <begin position="1"/>
        <end position="23"/>
    </location>
</feature>
<dbReference type="InterPro" id="IPR029058">
    <property type="entry name" value="AB_hydrolase_fold"/>
</dbReference>
<dbReference type="SUPFAM" id="SSF53474">
    <property type="entry name" value="alpha/beta-Hydrolases"/>
    <property type="match status" value="1"/>
</dbReference>
<evidence type="ECO:0000313" key="5">
    <source>
        <dbReference type="Proteomes" id="UP000283433"/>
    </source>
</evidence>
<keyword evidence="2" id="KW-0732">Signal</keyword>